<keyword evidence="3" id="KW-0378">Hydrolase</keyword>
<evidence type="ECO:0000313" key="8">
    <source>
        <dbReference type="Proteomes" id="UP000785679"/>
    </source>
</evidence>
<evidence type="ECO:0000259" key="6">
    <source>
        <dbReference type="PROSITE" id="PS50056"/>
    </source>
</evidence>
<dbReference type="OrthoDB" id="10252009at2759"/>
<evidence type="ECO:0000256" key="2">
    <source>
        <dbReference type="ARBA" id="ARBA00013064"/>
    </source>
</evidence>
<dbReference type="EC" id="3.1.3.48" evidence="2"/>
<dbReference type="PROSITE" id="PS50054">
    <property type="entry name" value="TYR_PHOSPHATASE_DUAL"/>
    <property type="match status" value="1"/>
</dbReference>
<keyword evidence="4" id="KW-0904">Protein phosphatase</keyword>
<dbReference type="EMBL" id="RRYP01016094">
    <property type="protein sequence ID" value="TNV75219.1"/>
    <property type="molecule type" value="Genomic_DNA"/>
</dbReference>
<dbReference type="PANTHER" id="PTHR10159:SF519">
    <property type="entry name" value="DUAL SPECIFICITY PROTEIN PHOSPHATASE MPK3"/>
    <property type="match status" value="1"/>
</dbReference>
<protein>
    <recommendedName>
        <fullName evidence="2">protein-tyrosine-phosphatase</fullName>
        <ecNumber evidence="2">3.1.3.48</ecNumber>
    </recommendedName>
</protein>
<reference evidence="7" key="1">
    <citation type="submission" date="2019-06" db="EMBL/GenBank/DDBJ databases">
        <authorList>
            <person name="Zheng W."/>
        </authorList>
    </citation>
    <scope>NUCLEOTIDE SEQUENCE</scope>
    <source>
        <strain evidence="7">QDHG01</strain>
    </source>
</reference>
<accession>A0A8J8NIC8</accession>
<feature type="domain" description="Tyrosine specific protein phosphatases" evidence="6">
    <location>
        <begin position="85"/>
        <end position="143"/>
    </location>
</feature>
<evidence type="ECO:0000313" key="7">
    <source>
        <dbReference type="EMBL" id="TNV75219.1"/>
    </source>
</evidence>
<dbReference type="InterPro" id="IPR000387">
    <property type="entry name" value="Tyr_Pase_dom"/>
</dbReference>
<proteinExistence type="inferred from homology"/>
<dbReference type="InterPro" id="IPR020422">
    <property type="entry name" value="TYR_PHOSPHATASE_DUAL_dom"/>
</dbReference>
<evidence type="ECO:0000256" key="4">
    <source>
        <dbReference type="ARBA" id="ARBA00022912"/>
    </source>
</evidence>
<dbReference type="AlphaFoldDB" id="A0A8J8NIC8"/>
<comment type="similarity">
    <text evidence="1">Belongs to the protein-tyrosine phosphatase family. Non-receptor class dual specificity subfamily.</text>
</comment>
<keyword evidence="8" id="KW-1185">Reference proteome</keyword>
<evidence type="ECO:0000259" key="5">
    <source>
        <dbReference type="PROSITE" id="PS50054"/>
    </source>
</evidence>
<dbReference type="InterPro" id="IPR000340">
    <property type="entry name" value="Dual-sp_phosphatase_cat-dom"/>
</dbReference>
<name>A0A8J8NIC8_HALGN</name>
<dbReference type="GO" id="GO:0005737">
    <property type="term" value="C:cytoplasm"/>
    <property type="evidence" value="ECO:0007669"/>
    <property type="project" value="TreeGrafter"/>
</dbReference>
<gene>
    <name evidence="7" type="ORF">FGO68_gene6184</name>
</gene>
<sequence length="161" mass="18249">MVESSAPILSEFESIIKAEPDLIIERPGFLYLGNQKHASNMEVLKKYGIQVVLQITGDETVPPHGSNFEYHRFVFEDRETVEIMEHLIRAIGIIEKCHKEGKRVFVHCAAGISRSASFVIAYVMKTHQLAFPEALKLVHRERPCIGPNEGFKKTLATLQFN</sequence>
<dbReference type="PANTHER" id="PTHR10159">
    <property type="entry name" value="DUAL SPECIFICITY PROTEIN PHOSPHATASE"/>
    <property type="match status" value="1"/>
</dbReference>
<dbReference type="CDD" id="cd14498">
    <property type="entry name" value="DSP"/>
    <property type="match status" value="1"/>
</dbReference>
<dbReference type="SUPFAM" id="SSF52799">
    <property type="entry name" value="(Phosphotyrosine protein) phosphatases II"/>
    <property type="match status" value="1"/>
</dbReference>
<dbReference type="SMART" id="SM00195">
    <property type="entry name" value="DSPc"/>
    <property type="match status" value="1"/>
</dbReference>
<dbReference type="PROSITE" id="PS00383">
    <property type="entry name" value="TYR_PHOSPHATASE_1"/>
    <property type="match status" value="1"/>
</dbReference>
<dbReference type="Gene3D" id="3.90.190.10">
    <property type="entry name" value="Protein tyrosine phosphatase superfamily"/>
    <property type="match status" value="1"/>
</dbReference>
<evidence type="ECO:0000256" key="1">
    <source>
        <dbReference type="ARBA" id="ARBA00008601"/>
    </source>
</evidence>
<dbReference type="Pfam" id="PF00782">
    <property type="entry name" value="DSPc"/>
    <property type="match status" value="1"/>
</dbReference>
<dbReference type="GO" id="GO:0043409">
    <property type="term" value="P:negative regulation of MAPK cascade"/>
    <property type="evidence" value="ECO:0007669"/>
    <property type="project" value="TreeGrafter"/>
</dbReference>
<organism evidence="7 8">
    <name type="scientific">Halteria grandinella</name>
    <dbReference type="NCBI Taxonomy" id="5974"/>
    <lineage>
        <taxon>Eukaryota</taxon>
        <taxon>Sar</taxon>
        <taxon>Alveolata</taxon>
        <taxon>Ciliophora</taxon>
        <taxon>Intramacronucleata</taxon>
        <taxon>Spirotrichea</taxon>
        <taxon>Stichotrichia</taxon>
        <taxon>Sporadotrichida</taxon>
        <taxon>Halteriidae</taxon>
        <taxon>Halteria</taxon>
    </lineage>
</organism>
<evidence type="ECO:0000256" key="3">
    <source>
        <dbReference type="ARBA" id="ARBA00022801"/>
    </source>
</evidence>
<dbReference type="InterPro" id="IPR029021">
    <property type="entry name" value="Prot-tyrosine_phosphatase-like"/>
</dbReference>
<feature type="domain" description="Tyrosine-protein phosphatase" evidence="5">
    <location>
        <begin position="19"/>
        <end position="161"/>
    </location>
</feature>
<dbReference type="InterPro" id="IPR016130">
    <property type="entry name" value="Tyr_Pase_AS"/>
</dbReference>
<dbReference type="Proteomes" id="UP000785679">
    <property type="component" value="Unassembled WGS sequence"/>
</dbReference>
<dbReference type="GO" id="GO:0004725">
    <property type="term" value="F:protein tyrosine phosphatase activity"/>
    <property type="evidence" value="ECO:0007669"/>
    <property type="project" value="UniProtKB-EC"/>
</dbReference>
<comment type="caution">
    <text evidence="7">The sequence shown here is derived from an EMBL/GenBank/DDBJ whole genome shotgun (WGS) entry which is preliminary data.</text>
</comment>
<dbReference type="PROSITE" id="PS50056">
    <property type="entry name" value="TYR_PHOSPHATASE_2"/>
    <property type="match status" value="1"/>
</dbReference>